<comment type="caution">
    <text evidence="6">The sequence shown here is derived from an EMBL/GenBank/DDBJ whole genome shotgun (WGS) entry which is preliminary data.</text>
</comment>
<dbReference type="GO" id="GO:0004622">
    <property type="term" value="F:phosphatidylcholine lysophospholipase activity"/>
    <property type="evidence" value="ECO:0007669"/>
    <property type="project" value="TreeGrafter"/>
</dbReference>
<feature type="region of interest" description="Disordered" evidence="3">
    <location>
        <begin position="32"/>
        <end position="96"/>
    </location>
</feature>
<dbReference type="eggNOG" id="KOG4372">
    <property type="taxonomic scope" value="Eukaryota"/>
</dbReference>
<accession>S8CAV0</accession>
<dbReference type="Proteomes" id="UP000015100">
    <property type="component" value="Unassembled WGS sequence"/>
</dbReference>
<comment type="similarity">
    <text evidence="1">Belongs to the putative lipase ROG1 family.</text>
</comment>
<dbReference type="InterPro" id="IPR029058">
    <property type="entry name" value="AB_hydrolase_fold"/>
</dbReference>
<evidence type="ECO:0000256" key="4">
    <source>
        <dbReference type="SAM" id="Phobius"/>
    </source>
</evidence>
<evidence type="ECO:0000256" key="1">
    <source>
        <dbReference type="ARBA" id="ARBA00007920"/>
    </source>
</evidence>
<protein>
    <recommendedName>
        <fullName evidence="5">DUF676 domain-containing protein</fullName>
    </recommendedName>
</protein>
<dbReference type="OrthoDB" id="273452at2759"/>
<evidence type="ECO:0000313" key="7">
    <source>
        <dbReference type="Proteomes" id="UP000015100"/>
    </source>
</evidence>
<feature type="transmembrane region" description="Helical" evidence="4">
    <location>
        <begin position="432"/>
        <end position="452"/>
    </location>
</feature>
<keyword evidence="4" id="KW-1133">Transmembrane helix</keyword>
<keyword evidence="2" id="KW-0443">Lipid metabolism</keyword>
<dbReference type="OMA" id="FCTPHVG"/>
<dbReference type="Gene3D" id="3.40.50.1820">
    <property type="entry name" value="alpha/beta hydrolase"/>
    <property type="match status" value="1"/>
</dbReference>
<organism evidence="6 7">
    <name type="scientific">Dactylellina haptotyla (strain CBS 200.50)</name>
    <name type="common">Nematode-trapping fungus</name>
    <name type="synonym">Monacrosporium haptotylum</name>
    <dbReference type="NCBI Taxonomy" id="1284197"/>
    <lineage>
        <taxon>Eukaryota</taxon>
        <taxon>Fungi</taxon>
        <taxon>Dikarya</taxon>
        <taxon>Ascomycota</taxon>
        <taxon>Pezizomycotina</taxon>
        <taxon>Orbiliomycetes</taxon>
        <taxon>Orbiliales</taxon>
        <taxon>Orbiliaceae</taxon>
        <taxon>Dactylellina</taxon>
    </lineage>
</organism>
<dbReference type="SUPFAM" id="SSF53474">
    <property type="entry name" value="alpha/beta-Hydrolases"/>
    <property type="match status" value="1"/>
</dbReference>
<evidence type="ECO:0000313" key="6">
    <source>
        <dbReference type="EMBL" id="EPS44827.1"/>
    </source>
</evidence>
<dbReference type="GO" id="GO:0005811">
    <property type="term" value="C:lipid droplet"/>
    <property type="evidence" value="ECO:0007669"/>
    <property type="project" value="TreeGrafter"/>
</dbReference>
<feature type="compositionally biased region" description="Low complexity" evidence="3">
    <location>
        <begin position="32"/>
        <end position="47"/>
    </location>
</feature>
<dbReference type="EMBL" id="AQGS01000032">
    <property type="protein sequence ID" value="EPS44827.1"/>
    <property type="molecule type" value="Genomic_DNA"/>
</dbReference>
<proteinExistence type="inferred from homology"/>
<dbReference type="PANTHER" id="PTHR12482:SF65">
    <property type="entry name" value="ESTERASE, PUTATIVE (AFU_ORTHOLOGUE AFUA_3G12320)-RELATED"/>
    <property type="match status" value="1"/>
</dbReference>
<evidence type="ECO:0000259" key="5">
    <source>
        <dbReference type="Pfam" id="PF05057"/>
    </source>
</evidence>
<keyword evidence="4" id="KW-0812">Transmembrane</keyword>
<dbReference type="AlphaFoldDB" id="S8CAV0"/>
<dbReference type="HOGENOM" id="CLU_027968_1_0_1"/>
<dbReference type="InterPro" id="IPR007751">
    <property type="entry name" value="DUF676_lipase-like"/>
</dbReference>
<evidence type="ECO:0000256" key="3">
    <source>
        <dbReference type="SAM" id="MobiDB-lite"/>
    </source>
</evidence>
<name>S8CAV0_DACHA</name>
<sequence length="621" mass="68801">MRLISPSVPHRLCSSSSLPYLLLASYFYPHSKTSSPSSSSNNKPTTPLAWKRSLHTAPPSGHVDPPDTYSHQHPRPKKLRLIRRTRPSRRYHKTSKLSASVFPAATSARNTPITTAYSTAVTTSLVDRRYNSSLASVTVLTQELLRITAYRHSSVATTRDIPIGMPPAADHLVVLVHGLWGNPSHMEYIAETLKSRYDDSRLIVHVAAKNSGNHTYDGIELGGERLAAEIEDLLEDLAEKGVRIKKFSIAGYSLGGLVSRYVIGLLYAKGFFDKIEPVNFTTFASPHLGVRTPKLGFHNHIWNVVGARTLSASGRQLFTIDRFRDTERPLLAVLADRELTFWKALSVFKNKVLYANIINDRSTNFFTSGISKFDPYADLDMVDYKYLPGYGNVLLDSDAGVQVKPAVLDEEEAVGGKPGRTLGDFIRDLPYVALYTMLVPIGFCLFLVNAGVQTYTSSKRIRLHGQEMKYYNVPLMANEVQETVDSMIDSLNRAQTADHLPSRTAGDEEDGGISPGHMASSSSPVTATRSADGGSSGDSTSEGKLRLEETMSMPEFPTLALAPYQFDMIDSLDQLGFKKFPVHIRKVKHSHAAIIVRNPKNEGFSEGKMVIKHWLDEQFEV</sequence>
<feature type="region of interest" description="Disordered" evidence="3">
    <location>
        <begin position="496"/>
        <end position="543"/>
    </location>
</feature>
<dbReference type="GO" id="GO:0047372">
    <property type="term" value="F:monoacylglycerol lipase activity"/>
    <property type="evidence" value="ECO:0007669"/>
    <property type="project" value="TreeGrafter"/>
</dbReference>
<feature type="compositionally biased region" description="Basic residues" evidence="3">
    <location>
        <begin position="72"/>
        <end position="95"/>
    </location>
</feature>
<dbReference type="PANTHER" id="PTHR12482">
    <property type="entry name" value="LIPASE ROG1-RELATED-RELATED"/>
    <property type="match status" value="1"/>
</dbReference>
<reference evidence="7" key="2">
    <citation type="submission" date="2013-04" db="EMBL/GenBank/DDBJ databases">
        <title>Genomic mechanisms accounting for the adaptation to parasitism in nematode-trapping fungi.</title>
        <authorList>
            <person name="Ahren D.G."/>
        </authorList>
    </citation>
    <scope>NUCLEOTIDE SEQUENCE [LARGE SCALE GENOMIC DNA]</scope>
    <source>
        <strain evidence="7">CBS 200.50</strain>
    </source>
</reference>
<dbReference type="InterPro" id="IPR044294">
    <property type="entry name" value="Lipase-like"/>
</dbReference>
<dbReference type="Pfam" id="PF05057">
    <property type="entry name" value="DUF676"/>
    <property type="match status" value="1"/>
</dbReference>
<keyword evidence="4" id="KW-0472">Membrane</keyword>
<feature type="compositionally biased region" description="Low complexity" evidence="3">
    <location>
        <begin position="526"/>
        <end position="540"/>
    </location>
</feature>
<evidence type="ECO:0000256" key="2">
    <source>
        <dbReference type="ARBA" id="ARBA00022963"/>
    </source>
</evidence>
<dbReference type="GO" id="GO:0016042">
    <property type="term" value="P:lipid catabolic process"/>
    <property type="evidence" value="ECO:0007669"/>
    <property type="project" value="UniProtKB-KW"/>
</dbReference>
<keyword evidence="7" id="KW-1185">Reference proteome</keyword>
<keyword evidence="2" id="KW-0442">Lipid degradation</keyword>
<feature type="domain" description="DUF676" evidence="5">
    <location>
        <begin position="169"/>
        <end position="367"/>
    </location>
</feature>
<gene>
    <name evidence="6" type="ORF">H072_1198</name>
</gene>
<reference evidence="6 7" key="1">
    <citation type="journal article" date="2013" name="PLoS Genet.">
        <title>Genomic mechanisms accounting for the adaptation to parasitism in nematode-trapping fungi.</title>
        <authorList>
            <person name="Meerupati T."/>
            <person name="Andersson K.M."/>
            <person name="Friman E."/>
            <person name="Kumar D."/>
            <person name="Tunlid A."/>
            <person name="Ahren D."/>
        </authorList>
    </citation>
    <scope>NUCLEOTIDE SEQUENCE [LARGE SCALE GENOMIC DNA]</scope>
    <source>
        <strain evidence="6 7">CBS 200.50</strain>
    </source>
</reference>